<proteinExistence type="predicted"/>
<reference evidence="2 3" key="1">
    <citation type="submission" date="2022-12" db="EMBL/GenBank/DDBJ databases">
        <title>Chromosome-level genome assembly of true bugs.</title>
        <authorList>
            <person name="Ma L."/>
            <person name="Li H."/>
        </authorList>
    </citation>
    <scope>NUCLEOTIDE SEQUENCE [LARGE SCALE GENOMIC DNA]</scope>
    <source>
        <strain evidence="2">Lab_2022b</strain>
    </source>
</reference>
<accession>A0AAW1DNT4</accession>
<organism evidence="2 3">
    <name type="scientific">Rhynocoris fuscipes</name>
    <dbReference type="NCBI Taxonomy" id="488301"/>
    <lineage>
        <taxon>Eukaryota</taxon>
        <taxon>Metazoa</taxon>
        <taxon>Ecdysozoa</taxon>
        <taxon>Arthropoda</taxon>
        <taxon>Hexapoda</taxon>
        <taxon>Insecta</taxon>
        <taxon>Pterygota</taxon>
        <taxon>Neoptera</taxon>
        <taxon>Paraneoptera</taxon>
        <taxon>Hemiptera</taxon>
        <taxon>Heteroptera</taxon>
        <taxon>Panheteroptera</taxon>
        <taxon>Cimicomorpha</taxon>
        <taxon>Reduviidae</taxon>
        <taxon>Harpactorinae</taxon>
        <taxon>Harpactorini</taxon>
        <taxon>Rhynocoris</taxon>
    </lineage>
</organism>
<keyword evidence="1" id="KW-0732">Signal</keyword>
<comment type="caution">
    <text evidence="2">The sequence shown here is derived from an EMBL/GenBank/DDBJ whole genome shotgun (WGS) entry which is preliminary data.</text>
</comment>
<name>A0AAW1DNT4_9HEMI</name>
<feature type="signal peptide" evidence="1">
    <location>
        <begin position="1"/>
        <end position="21"/>
    </location>
</feature>
<evidence type="ECO:0008006" key="4">
    <source>
        <dbReference type="Google" id="ProtNLM"/>
    </source>
</evidence>
<keyword evidence="3" id="KW-1185">Reference proteome</keyword>
<dbReference type="AlphaFoldDB" id="A0AAW1DNT4"/>
<evidence type="ECO:0000256" key="1">
    <source>
        <dbReference type="SAM" id="SignalP"/>
    </source>
</evidence>
<dbReference type="Proteomes" id="UP001461498">
    <property type="component" value="Unassembled WGS sequence"/>
</dbReference>
<feature type="chain" id="PRO_5043542033" description="Sema domain-containing protein" evidence="1">
    <location>
        <begin position="22"/>
        <end position="587"/>
    </location>
</feature>
<evidence type="ECO:0000313" key="2">
    <source>
        <dbReference type="EMBL" id="KAK9511922.1"/>
    </source>
</evidence>
<dbReference type="EMBL" id="JAPXFL010000001">
    <property type="protein sequence ID" value="KAK9511922.1"/>
    <property type="molecule type" value="Genomic_DNA"/>
</dbReference>
<evidence type="ECO:0000313" key="3">
    <source>
        <dbReference type="Proteomes" id="UP001461498"/>
    </source>
</evidence>
<gene>
    <name evidence="2" type="ORF">O3M35_000482</name>
</gene>
<protein>
    <recommendedName>
        <fullName evidence="4">Sema domain-containing protein</fullName>
    </recommendedName>
</protein>
<sequence length="587" mass="68040">MFHKTVLILFFLYFALNEGIAAMDLEQNLYPNQILNPLYNKDSIFSLTEELRVDEFVQDSNASYLFSSERVKQWQNVRIGEDTYIIGVRERGISLISLYRRQKSMFQVNEFLVDLNENINCATLFKTWSEQKKMFEANVVVVMKSPSKAVHWYTIKNYKMVLVTKWIHNFEIKEIIHMGKMNNKNVISFLEYFEENSFLKMYAYSINKNTPHIWLLELLPLEKYTTSIAVTYNLLYTVLATVQSDTKGMTFYRYENNCFDNCKFQKYATGGTMNALKVKSFSANGGKFFAVDGLPSKLISVSNDGSLQQVAEFRGINQLMILKVPTNQDDVIILGKNISNVEVFTLSKLNNKWINRPAPPCLELGNEQTNTYQANLDQCLKELQWDGATFVVAGDNPTLIFPGDKVKIVHVMYSVRSTVPQPPLDLYWLTNLRQDFQGTWDKLHNGLNSLLNQRSKSNDDSNWKSLCEMTKELDKLVQLVHSSRAKLNELQCSQNEYNSSNEENEDITNRIIKYSDDEDELADRKGKDKSRILKELTVTSKFSRFPYHNKISSDMDDYPYENHENLTPLHTMIARMMNELDGVKIMK</sequence>